<dbReference type="EMBL" id="CP103166">
    <property type="protein sequence ID" value="UVQ97648.1"/>
    <property type="molecule type" value="Genomic_DNA"/>
</dbReference>
<dbReference type="EMBL" id="QSJD01000001">
    <property type="protein sequence ID" value="RHD53605.1"/>
    <property type="molecule type" value="Genomic_DNA"/>
</dbReference>
<dbReference type="Proteomes" id="UP000284689">
    <property type="component" value="Unassembled WGS sequence"/>
</dbReference>
<dbReference type="STRING" id="47678.ERS852494_00388"/>
<dbReference type="EMBL" id="CZAI01000001">
    <property type="protein sequence ID" value="CUO63878.1"/>
    <property type="molecule type" value="Genomic_DNA"/>
</dbReference>
<evidence type="ECO:0000313" key="12">
    <source>
        <dbReference type="EMBL" id="RHD53605.1"/>
    </source>
</evidence>
<dbReference type="Proteomes" id="UP001170023">
    <property type="component" value="Unassembled WGS sequence"/>
</dbReference>
<proteinExistence type="inferred from homology"/>
<evidence type="ECO:0000313" key="9">
    <source>
        <dbReference type="EMBL" id="KAA5495959.1"/>
    </source>
</evidence>
<keyword evidence="4" id="KW-0472">Membrane</keyword>
<feature type="domain" description="RagB/SusD" evidence="6">
    <location>
        <begin position="325"/>
        <end position="598"/>
    </location>
</feature>
<dbReference type="Gene3D" id="1.25.40.390">
    <property type="match status" value="1"/>
</dbReference>
<dbReference type="Proteomes" id="UP000491168">
    <property type="component" value="Unassembled WGS sequence"/>
</dbReference>
<dbReference type="EMBL" id="JAUONL010000006">
    <property type="protein sequence ID" value="MDO6357986.1"/>
    <property type="molecule type" value="Genomic_DNA"/>
</dbReference>
<keyword evidence="3" id="KW-0732">Signal</keyword>
<dbReference type="SUPFAM" id="SSF48452">
    <property type="entry name" value="TPR-like"/>
    <property type="match status" value="1"/>
</dbReference>
<dbReference type="InterPro" id="IPR033985">
    <property type="entry name" value="SusD-like_N"/>
</dbReference>
<dbReference type="PROSITE" id="PS51257">
    <property type="entry name" value="PROKAR_LIPOPROTEIN"/>
    <property type="match status" value="1"/>
</dbReference>
<evidence type="ECO:0000313" key="11">
    <source>
        <dbReference type="EMBL" id="MDO6357986.1"/>
    </source>
</evidence>
<comment type="subcellular location">
    <subcellularLocation>
        <location evidence="1">Cell outer membrane</location>
    </subcellularLocation>
</comment>
<dbReference type="Proteomes" id="UP000368418">
    <property type="component" value="Unassembled WGS sequence"/>
</dbReference>
<reference evidence="13" key="4">
    <citation type="submission" date="2022-08" db="EMBL/GenBank/DDBJ databases">
        <title>Genome Sequencing of Bacteroides fragilis Group Isolates with Nanopore Technology.</title>
        <authorList>
            <person name="Tisza M.J."/>
            <person name="Smith D."/>
            <person name="Dekker J.P."/>
        </authorList>
    </citation>
    <scope>NUCLEOTIDE SEQUENCE</scope>
    <source>
        <strain evidence="13">BFG-474</strain>
    </source>
</reference>
<evidence type="ECO:0000256" key="3">
    <source>
        <dbReference type="ARBA" id="ARBA00022729"/>
    </source>
</evidence>
<evidence type="ECO:0000256" key="2">
    <source>
        <dbReference type="ARBA" id="ARBA00006275"/>
    </source>
</evidence>
<evidence type="ECO:0000313" key="10">
    <source>
        <dbReference type="EMBL" id="KAA5504006.1"/>
    </source>
</evidence>
<name>A0A174GRS6_9BACE</name>
<reference evidence="8 14" key="1">
    <citation type="submission" date="2015-09" db="EMBL/GenBank/DDBJ databases">
        <authorList>
            <consortium name="Pathogen Informatics"/>
        </authorList>
    </citation>
    <scope>NUCLEOTIDE SEQUENCE [LARGE SCALE GENOMIC DNA]</scope>
    <source>
        <strain evidence="8 14">2789STDY5834880</strain>
    </source>
</reference>
<dbReference type="InterPro" id="IPR012944">
    <property type="entry name" value="SusD_RagB_dom"/>
</dbReference>
<evidence type="ECO:0000256" key="5">
    <source>
        <dbReference type="ARBA" id="ARBA00023237"/>
    </source>
</evidence>
<sequence length="598" mass="68301">MKNYKKYMGCLSLFALTLIGCEDLKFGEKFLDKPISNEQNIDSVFNKKVYAEQALAETYHSLPDYLPMQGRLGYGVLEMLTDLGDWTKKGAPKFYTGTVDGTNAYLEHLPYRLDVDNRTIGVGPIYGIRRAYIYIENVDRVTDMTADEKAIGKAEAQVIIAYHYSQMLRYYGGMPWIDHAYTAEDAMKFPRMTVEETVQKIIGLLDAAASVLPWQVDADNDGRMTAASALALKSRVLQFVASPLFNADKPYLEGDASSQFLTWYGNYSSDRWQKALDAGLEFMRANKKNSNVYQLVNTGNPRDDFAAGYFNRHNGEVLISSRRFTTYATGKLPFAQVRYGVASPTLTYVDMFQMKDGTEFDWNNPDHNKFPFFDKDGNPRRDIRLYETVAVNGDKFKGAQKVQIFEGTTQSPYKDGRMSYNGFAMRKFIRNFNDEVNGKFYSCPLIRLPEVYLNMAEAMNELNKAEVRDEFGNTAYDYLNKTRERAGMPAISAADVPAGKPLREAILRERAIEFGYEEVRYFDLIRWKRADIFTGQLSRLIIKKAAGEPSGFSYKVSHAMAETRQYAKPEKWNDKYFLLPLPVDEINKKYGLIQNPGW</sequence>
<dbReference type="InterPro" id="IPR011990">
    <property type="entry name" value="TPR-like_helical_dom_sf"/>
</dbReference>
<gene>
    <name evidence="12" type="ORF">DW794_00470</name>
    <name evidence="8" type="ORF">ERS852494_00388</name>
    <name evidence="10" type="ORF">F2Y31_01820</name>
    <name evidence="9" type="ORF">F2Y35_01635</name>
    <name evidence="13" type="ORF">NXW23_04600</name>
    <name evidence="11" type="ORF">Q4469_09835</name>
</gene>
<dbReference type="AlphaFoldDB" id="A0A174GRS6"/>
<evidence type="ECO:0000259" key="6">
    <source>
        <dbReference type="Pfam" id="PF07980"/>
    </source>
</evidence>
<dbReference type="Pfam" id="PF07980">
    <property type="entry name" value="SusD_RagB"/>
    <property type="match status" value="1"/>
</dbReference>
<evidence type="ECO:0000256" key="1">
    <source>
        <dbReference type="ARBA" id="ARBA00004442"/>
    </source>
</evidence>
<reference evidence="11" key="5">
    <citation type="submission" date="2023-07" db="EMBL/GenBank/DDBJ databases">
        <title>Whole Genome Sequencing of Colonoscopy isolates.</title>
        <authorList>
            <person name="Surve S.V."/>
            <person name="Valls R.A."/>
            <person name="Barrak K.E."/>
            <person name="Gardner T.B."/>
            <person name="O'Toole G.A."/>
        </authorList>
    </citation>
    <scope>NUCLEOTIDE SEQUENCE</scope>
    <source>
        <strain evidence="11">GP0119</strain>
    </source>
</reference>
<evidence type="ECO:0000313" key="13">
    <source>
        <dbReference type="EMBL" id="UVQ97648.1"/>
    </source>
</evidence>
<keyword evidence="5" id="KW-0998">Cell outer membrane</keyword>
<evidence type="ECO:0000313" key="15">
    <source>
        <dbReference type="Proteomes" id="UP000284689"/>
    </source>
</evidence>
<dbReference type="GO" id="GO:0009279">
    <property type="term" value="C:cell outer membrane"/>
    <property type="evidence" value="ECO:0007669"/>
    <property type="project" value="UniProtKB-SubCell"/>
</dbReference>
<dbReference type="Proteomes" id="UP000095657">
    <property type="component" value="Unassembled WGS sequence"/>
</dbReference>
<evidence type="ECO:0000259" key="7">
    <source>
        <dbReference type="Pfam" id="PF14322"/>
    </source>
</evidence>
<evidence type="ECO:0000313" key="16">
    <source>
        <dbReference type="Proteomes" id="UP000368418"/>
    </source>
</evidence>
<organism evidence="8 14">
    <name type="scientific">Bacteroides caccae</name>
    <dbReference type="NCBI Taxonomy" id="47678"/>
    <lineage>
        <taxon>Bacteria</taxon>
        <taxon>Pseudomonadati</taxon>
        <taxon>Bacteroidota</taxon>
        <taxon>Bacteroidia</taxon>
        <taxon>Bacteroidales</taxon>
        <taxon>Bacteroidaceae</taxon>
        <taxon>Bacteroides</taxon>
    </lineage>
</organism>
<evidence type="ECO:0000313" key="14">
    <source>
        <dbReference type="Proteomes" id="UP000095657"/>
    </source>
</evidence>
<dbReference type="EMBL" id="VVYF01000001">
    <property type="protein sequence ID" value="KAA5495959.1"/>
    <property type="molecule type" value="Genomic_DNA"/>
</dbReference>
<accession>A0A174GRS6</accession>
<reference evidence="12 15" key="2">
    <citation type="submission" date="2018-08" db="EMBL/GenBank/DDBJ databases">
        <title>A genome reference for cultivated species of the human gut microbiota.</title>
        <authorList>
            <person name="Zou Y."/>
            <person name="Xue W."/>
            <person name="Luo G."/>
        </authorList>
    </citation>
    <scope>NUCLEOTIDE SEQUENCE [LARGE SCALE GENOMIC DNA]</scope>
    <source>
        <strain evidence="12 15">AM31-16AC</strain>
    </source>
</reference>
<dbReference type="EMBL" id="VVYD01000001">
    <property type="protein sequence ID" value="KAA5504006.1"/>
    <property type="molecule type" value="Genomic_DNA"/>
</dbReference>
<dbReference type="Pfam" id="PF14322">
    <property type="entry name" value="SusD-like_3"/>
    <property type="match status" value="1"/>
</dbReference>
<comment type="similarity">
    <text evidence="2">Belongs to the SusD family.</text>
</comment>
<evidence type="ECO:0000313" key="8">
    <source>
        <dbReference type="EMBL" id="CUO63878.1"/>
    </source>
</evidence>
<evidence type="ECO:0000256" key="4">
    <source>
        <dbReference type="ARBA" id="ARBA00023136"/>
    </source>
</evidence>
<feature type="domain" description="SusD-like N-terminal" evidence="7">
    <location>
        <begin position="127"/>
        <end position="236"/>
    </location>
</feature>
<dbReference type="RefSeq" id="WP_055170200.1">
    <property type="nucleotide sequence ID" value="NZ_CACRTB010000007.1"/>
</dbReference>
<dbReference type="Proteomes" id="UP001060260">
    <property type="component" value="Chromosome"/>
</dbReference>
<evidence type="ECO:0000313" key="17">
    <source>
        <dbReference type="Proteomes" id="UP000491168"/>
    </source>
</evidence>
<protein>
    <submittedName>
        <fullName evidence="8">RagB/SusD domain protein</fullName>
    </submittedName>
    <submittedName>
        <fullName evidence="9">RagB/SusD family nutrient uptake outer membrane protein</fullName>
    </submittedName>
</protein>
<reference evidence="16 17" key="3">
    <citation type="journal article" date="2019" name="Nat. Med.">
        <title>A library of human gut bacterial isolates paired with longitudinal multiomics data enables mechanistic microbiome research.</title>
        <authorList>
            <person name="Poyet M."/>
            <person name="Groussin M."/>
            <person name="Gibbons S.M."/>
            <person name="Avila-Pacheco J."/>
            <person name="Jiang X."/>
            <person name="Kearney S.M."/>
            <person name="Perrotta A.R."/>
            <person name="Berdy B."/>
            <person name="Zhao S."/>
            <person name="Lieberman T.D."/>
            <person name="Swanson P.K."/>
            <person name="Smith M."/>
            <person name="Roesemann S."/>
            <person name="Alexander J.E."/>
            <person name="Rich S.A."/>
            <person name="Livny J."/>
            <person name="Vlamakis H."/>
            <person name="Clish C."/>
            <person name="Bullock K."/>
            <person name="Deik A."/>
            <person name="Scott J."/>
            <person name="Pierce K.A."/>
            <person name="Xavier R.J."/>
            <person name="Alm E.J."/>
        </authorList>
    </citation>
    <scope>NUCLEOTIDE SEQUENCE [LARGE SCALE GENOMIC DNA]</scope>
    <source>
        <strain evidence="10 16">BIOML-A19</strain>
        <strain evidence="9 17">BIOML-A21</strain>
    </source>
</reference>